<dbReference type="CDD" id="cd23507">
    <property type="entry name" value="hydrophobin_I"/>
    <property type="match status" value="1"/>
</dbReference>
<feature type="chain" id="PRO_5041969581" description="Hydrophobin" evidence="1">
    <location>
        <begin position="20"/>
        <end position="151"/>
    </location>
</feature>
<comment type="caution">
    <text evidence="2">The sequence shown here is derived from an EMBL/GenBank/DDBJ whole genome shotgun (WGS) entry which is preliminary data.</text>
</comment>
<proteinExistence type="predicted"/>
<organism evidence="2 3">
    <name type="scientific">Mycena pura</name>
    <dbReference type="NCBI Taxonomy" id="153505"/>
    <lineage>
        <taxon>Eukaryota</taxon>
        <taxon>Fungi</taxon>
        <taxon>Dikarya</taxon>
        <taxon>Basidiomycota</taxon>
        <taxon>Agaricomycotina</taxon>
        <taxon>Agaricomycetes</taxon>
        <taxon>Agaricomycetidae</taxon>
        <taxon>Agaricales</taxon>
        <taxon>Marasmiineae</taxon>
        <taxon>Mycenaceae</taxon>
        <taxon>Mycena</taxon>
    </lineage>
</organism>
<protein>
    <recommendedName>
        <fullName evidence="4">Hydrophobin</fullName>
    </recommendedName>
</protein>
<evidence type="ECO:0000313" key="2">
    <source>
        <dbReference type="EMBL" id="KAJ7191379.1"/>
    </source>
</evidence>
<dbReference type="EMBL" id="JARJCW010000133">
    <property type="protein sequence ID" value="KAJ7191379.1"/>
    <property type="molecule type" value="Genomic_DNA"/>
</dbReference>
<feature type="signal peptide" evidence="1">
    <location>
        <begin position="1"/>
        <end position="19"/>
    </location>
</feature>
<sequence length="151" mass="16073">MFFKLPVIVTSVLVTLSAATDICPTINPPTSPQCCAEVAPFNNPWVLDLADTIGIPLGCLDGVPIGVSCTPIIFPKQLENCAGVSVLCDPPEPQWISDQLNLSGPESPSSCKLRINYSRSEGTLKVQCSALNIRSPAKAFGSVEVITRIDM</sequence>
<evidence type="ECO:0008006" key="4">
    <source>
        <dbReference type="Google" id="ProtNLM"/>
    </source>
</evidence>
<reference evidence="2" key="1">
    <citation type="submission" date="2023-03" db="EMBL/GenBank/DDBJ databases">
        <title>Massive genome expansion in bonnet fungi (Mycena s.s.) driven by repeated elements and novel gene families across ecological guilds.</title>
        <authorList>
            <consortium name="Lawrence Berkeley National Laboratory"/>
            <person name="Harder C.B."/>
            <person name="Miyauchi S."/>
            <person name="Viragh M."/>
            <person name="Kuo A."/>
            <person name="Thoen E."/>
            <person name="Andreopoulos B."/>
            <person name="Lu D."/>
            <person name="Skrede I."/>
            <person name="Drula E."/>
            <person name="Henrissat B."/>
            <person name="Morin E."/>
            <person name="Kohler A."/>
            <person name="Barry K."/>
            <person name="LaButti K."/>
            <person name="Morin E."/>
            <person name="Salamov A."/>
            <person name="Lipzen A."/>
            <person name="Mereny Z."/>
            <person name="Hegedus B."/>
            <person name="Baldrian P."/>
            <person name="Stursova M."/>
            <person name="Weitz H."/>
            <person name="Taylor A."/>
            <person name="Grigoriev I.V."/>
            <person name="Nagy L.G."/>
            <person name="Martin F."/>
            <person name="Kauserud H."/>
        </authorList>
    </citation>
    <scope>NUCLEOTIDE SEQUENCE</scope>
    <source>
        <strain evidence="2">9144</strain>
    </source>
</reference>
<keyword evidence="3" id="KW-1185">Reference proteome</keyword>
<name>A0AAD6UNT2_9AGAR</name>
<dbReference type="Proteomes" id="UP001219525">
    <property type="component" value="Unassembled WGS sequence"/>
</dbReference>
<keyword evidence="1" id="KW-0732">Signal</keyword>
<dbReference type="AlphaFoldDB" id="A0AAD6UNT2"/>
<accession>A0AAD6UNT2</accession>
<gene>
    <name evidence="2" type="ORF">GGX14DRAFT_407179</name>
</gene>
<evidence type="ECO:0000313" key="3">
    <source>
        <dbReference type="Proteomes" id="UP001219525"/>
    </source>
</evidence>
<evidence type="ECO:0000256" key="1">
    <source>
        <dbReference type="SAM" id="SignalP"/>
    </source>
</evidence>